<evidence type="ECO:0000313" key="10">
    <source>
        <dbReference type="EMBL" id="GAA2093472.1"/>
    </source>
</evidence>
<evidence type="ECO:0000256" key="2">
    <source>
        <dbReference type="ARBA" id="ARBA00022448"/>
    </source>
</evidence>
<dbReference type="SMART" id="SM00382">
    <property type="entry name" value="AAA"/>
    <property type="match status" value="1"/>
</dbReference>
<evidence type="ECO:0000259" key="9">
    <source>
        <dbReference type="SMART" id="SM00382"/>
    </source>
</evidence>
<keyword evidence="11" id="KW-1185">Reference proteome</keyword>
<evidence type="ECO:0000256" key="3">
    <source>
        <dbReference type="ARBA" id="ARBA00022475"/>
    </source>
</evidence>
<keyword evidence="3" id="KW-1003">Cell membrane</keyword>
<keyword evidence="4" id="KW-0410">Iron transport</keyword>
<evidence type="ECO:0000256" key="4">
    <source>
        <dbReference type="ARBA" id="ARBA00022496"/>
    </source>
</evidence>
<dbReference type="InterPro" id="IPR051535">
    <property type="entry name" value="Siderophore_ABC-ATPase"/>
</dbReference>
<dbReference type="Gene3D" id="3.40.50.300">
    <property type="entry name" value="P-loop containing nucleotide triphosphate hydrolases"/>
    <property type="match status" value="1"/>
</dbReference>
<keyword evidence="5" id="KW-0408">Iron</keyword>
<name>A0ABN2WIQ8_9MICO</name>
<dbReference type="PANTHER" id="PTHR42771">
    <property type="entry name" value="IRON(3+)-HYDROXAMATE IMPORT ATP-BINDING PROTEIN FHUC"/>
    <property type="match status" value="1"/>
</dbReference>
<feature type="compositionally biased region" description="Pro residues" evidence="8">
    <location>
        <begin position="187"/>
        <end position="197"/>
    </location>
</feature>
<feature type="region of interest" description="Disordered" evidence="8">
    <location>
        <begin position="175"/>
        <end position="216"/>
    </location>
</feature>
<evidence type="ECO:0000256" key="7">
    <source>
        <dbReference type="ARBA" id="ARBA00023136"/>
    </source>
</evidence>
<evidence type="ECO:0000256" key="5">
    <source>
        <dbReference type="ARBA" id="ARBA00023004"/>
    </source>
</evidence>
<feature type="domain" description="AAA+ ATPase" evidence="9">
    <location>
        <begin position="42"/>
        <end position="202"/>
    </location>
</feature>
<dbReference type="InterPro" id="IPR027417">
    <property type="entry name" value="P-loop_NTPase"/>
</dbReference>
<dbReference type="EMBL" id="BAAAPZ010000004">
    <property type="protein sequence ID" value="GAA2093472.1"/>
    <property type="molecule type" value="Genomic_DNA"/>
</dbReference>
<dbReference type="PANTHER" id="PTHR42771:SF2">
    <property type="entry name" value="IRON(3+)-HYDROXAMATE IMPORT ATP-BINDING PROTEIN FHUC"/>
    <property type="match status" value="1"/>
</dbReference>
<keyword evidence="7" id="KW-0472">Membrane</keyword>
<keyword evidence="2" id="KW-0813">Transport</keyword>
<sequence length="240" mass="25652">MDFDQPPVVSVRHSEDAAPASGTWPMTVPAVAQILAEGLRLDHGVTFLVGENGSGKSTIVEGIAEAYGLNPEGGSTHARHVTRRTESPLAEWLLLQRGAGKRRWGFFLRAETMHSLYTYMESVQGPADPQFHQLSHGESFNALLDSRFTRPGFYCLDEPEAALSFSSTLPAAVHAQRARGSGRPGPLRHPFPDPRLPPGRADPRGGCVGSAGDRLGAPRARTALEALPGIAGTLPPAPPR</sequence>
<dbReference type="Proteomes" id="UP001500984">
    <property type="component" value="Unassembled WGS sequence"/>
</dbReference>
<dbReference type="InterPro" id="IPR003593">
    <property type="entry name" value="AAA+_ATPase"/>
</dbReference>
<keyword evidence="6" id="KW-0406">Ion transport</keyword>
<evidence type="ECO:0000256" key="8">
    <source>
        <dbReference type="SAM" id="MobiDB-lite"/>
    </source>
</evidence>
<dbReference type="RefSeq" id="WP_344336168.1">
    <property type="nucleotide sequence ID" value="NZ_BAAAPZ010000004.1"/>
</dbReference>
<reference evidence="10 11" key="1">
    <citation type="journal article" date="2019" name="Int. J. Syst. Evol. Microbiol.">
        <title>The Global Catalogue of Microorganisms (GCM) 10K type strain sequencing project: providing services to taxonomists for standard genome sequencing and annotation.</title>
        <authorList>
            <consortium name="The Broad Institute Genomics Platform"/>
            <consortium name="The Broad Institute Genome Sequencing Center for Infectious Disease"/>
            <person name="Wu L."/>
            <person name="Ma J."/>
        </authorList>
    </citation>
    <scope>NUCLEOTIDE SEQUENCE [LARGE SCALE GENOMIC DNA]</scope>
    <source>
        <strain evidence="10 11">JCM 15900</strain>
    </source>
</reference>
<feature type="region of interest" description="Disordered" evidence="8">
    <location>
        <begin position="1"/>
        <end position="22"/>
    </location>
</feature>
<organism evidence="10 11">
    <name type="scientific">Brevibacterium salitolerans</name>
    <dbReference type="NCBI Taxonomy" id="1403566"/>
    <lineage>
        <taxon>Bacteria</taxon>
        <taxon>Bacillati</taxon>
        <taxon>Actinomycetota</taxon>
        <taxon>Actinomycetes</taxon>
        <taxon>Micrococcales</taxon>
        <taxon>Brevibacteriaceae</taxon>
        <taxon>Brevibacterium</taxon>
    </lineage>
</organism>
<evidence type="ECO:0000256" key="6">
    <source>
        <dbReference type="ARBA" id="ARBA00023065"/>
    </source>
</evidence>
<evidence type="ECO:0000313" key="11">
    <source>
        <dbReference type="Proteomes" id="UP001500984"/>
    </source>
</evidence>
<evidence type="ECO:0000256" key="1">
    <source>
        <dbReference type="ARBA" id="ARBA00004202"/>
    </source>
</evidence>
<comment type="subcellular location">
    <subcellularLocation>
        <location evidence="1">Cell membrane</location>
        <topology evidence="1">Peripheral membrane protein</topology>
    </subcellularLocation>
</comment>
<proteinExistence type="predicted"/>
<accession>A0ABN2WIQ8</accession>
<protein>
    <recommendedName>
        <fullName evidence="9">AAA+ ATPase domain-containing protein</fullName>
    </recommendedName>
</protein>
<comment type="caution">
    <text evidence="10">The sequence shown here is derived from an EMBL/GenBank/DDBJ whole genome shotgun (WGS) entry which is preliminary data.</text>
</comment>
<dbReference type="SUPFAM" id="SSF52540">
    <property type="entry name" value="P-loop containing nucleoside triphosphate hydrolases"/>
    <property type="match status" value="1"/>
</dbReference>
<gene>
    <name evidence="10" type="ORF">GCM10009823_11830</name>
</gene>